<dbReference type="GO" id="GO:0016705">
    <property type="term" value="F:oxidoreductase activity, acting on paired donors, with incorporation or reduction of molecular oxygen"/>
    <property type="evidence" value="ECO:0007669"/>
    <property type="project" value="InterPro"/>
</dbReference>
<name>A0A498PPM4_9MYCO</name>
<evidence type="ECO:0000313" key="2">
    <source>
        <dbReference type="Proteomes" id="UP000273307"/>
    </source>
</evidence>
<proteinExistence type="predicted"/>
<dbReference type="InterPro" id="IPR036661">
    <property type="entry name" value="Luciferase-like_sf"/>
</dbReference>
<gene>
    <name evidence="1" type="ORF">LAUMK136_00534</name>
</gene>
<dbReference type="Proteomes" id="UP000273307">
    <property type="component" value="Unassembled WGS sequence"/>
</dbReference>
<protein>
    <submittedName>
        <fullName evidence="1">Uncharacterized protein</fullName>
    </submittedName>
</protein>
<keyword evidence="2" id="KW-1185">Reference proteome</keyword>
<reference evidence="1 2" key="1">
    <citation type="submission" date="2018-09" db="EMBL/GenBank/DDBJ databases">
        <authorList>
            <person name="Tagini F."/>
        </authorList>
    </citation>
    <scope>NUCLEOTIDE SEQUENCE [LARGE SCALE GENOMIC DNA]</scope>
    <source>
        <strain evidence="1 2">MK136</strain>
    </source>
</reference>
<dbReference type="EMBL" id="UPHP01000012">
    <property type="protein sequence ID" value="VBA33894.1"/>
    <property type="molecule type" value="Genomic_DNA"/>
</dbReference>
<dbReference type="SUPFAM" id="SSF51679">
    <property type="entry name" value="Bacterial luciferase-like"/>
    <property type="match status" value="1"/>
</dbReference>
<organism evidence="1 2">
    <name type="scientific">Mycobacterium attenuatum</name>
    <dbReference type="NCBI Taxonomy" id="2341086"/>
    <lineage>
        <taxon>Bacteria</taxon>
        <taxon>Bacillati</taxon>
        <taxon>Actinomycetota</taxon>
        <taxon>Actinomycetes</taxon>
        <taxon>Mycobacteriales</taxon>
        <taxon>Mycobacteriaceae</taxon>
        <taxon>Mycobacterium</taxon>
    </lineage>
</organism>
<accession>A0A498PPM4</accession>
<dbReference type="AlphaFoldDB" id="A0A498PPM4"/>
<evidence type="ECO:0000313" key="1">
    <source>
        <dbReference type="EMBL" id="VBA33894.1"/>
    </source>
</evidence>
<dbReference type="Gene3D" id="3.20.20.30">
    <property type="entry name" value="Luciferase-like domain"/>
    <property type="match status" value="1"/>
</dbReference>
<sequence>MSSRRHFSGTPTHIAQQIDRSVWAGSCDRRSLVPLLQQRGVLRTEHVSLTPRDHLGLPP</sequence>